<sequence>MTMMMEYPKITVVTPSYNQGRFIEATLKSVIGQQYPNLEYIVCDGGSTDETVEILKKYTDRITWWCSEKDKGQSDAINKGMRRATGDIVCWINSDDVLLPGTLHTVAKFYHDHPDTDFANGYTVEMDRDGKIINFTHIVMSRFFFRHGCYNISQPGMFWRREIFDKIGYIDESFHAKMDVEWLIRVYEAGLKVRRINRNLGAIRIYPETKTAQGGAIWKRDTDALRERYHGRYLPENGRFYRPFFKLYKFLDGCKFRNAIRKWQYCGKPVTDYKENL</sequence>
<dbReference type="CDD" id="cd06433">
    <property type="entry name" value="GT_2_WfgS_like"/>
    <property type="match status" value="1"/>
</dbReference>
<name>F0F782_9BACT</name>
<evidence type="ECO:0000313" key="2">
    <source>
        <dbReference type="EMBL" id="EGC19964.1"/>
    </source>
</evidence>
<protein>
    <submittedName>
        <fullName evidence="2">Glycosyltransferase, group 2 family protein</fullName>
        <ecNumber evidence="2">2.4.-.-</ecNumber>
    </submittedName>
</protein>
<dbReference type="eggNOG" id="COG1216">
    <property type="taxonomic scope" value="Bacteria"/>
</dbReference>
<dbReference type="STRING" id="888743.HMPREF9141_1449"/>
<evidence type="ECO:0000259" key="1">
    <source>
        <dbReference type="Pfam" id="PF00535"/>
    </source>
</evidence>
<dbReference type="EMBL" id="AEWX01000021">
    <property type="protein sequence ID" value="EGC19964.1"/>
    <property type="molecule type" value="Genomic_DNA"/>
</dbReference>
<organism evidence="2 3">
    <name type="scientific">Prevotella multiformis DSM 16608</name>
    <dbReference type="NCBI Taxonomy" id="888743"/>
    <lineage>
        <taxon>Bacteria</taxon>
        <taxon>Pseudomonadati</taxon>
        <taxon>Bacteroidota</taxon>
        <taxon>Bacteroidia</taxon>
        <taxon>Bacteroidales</taxon>
        <taxon>Prevotellaceae</taxon>
        <taxon>Prevotella</taxon>
    </lineage>
</organism>
<evidence type="ECO:0000313" key="3">
    <source>
        <dbReference type="Proteomes" id="UP000005697"/>
    </source>
</evidence>
<dbReference type="Pfam" id="PF00535">
    <property type="entry name" value="Glycos_transf_2"/>
    <property type="match status" value="1"/>
</dbReference>
<dbReference type="HOGENOM" id="CLU_025996_21_0_10"/>
<dbReference type="AlphaFoldDB" id="F0F782"/>
<keyword evidence="2" id="KW-0808">Transferase</keyword>
<accession>F0F782</accession>
<feature type="domain" description="Glycosyltransferase 2-like" evidence="1">
    <location>
        <begin position="11"/>
        <end position="128"/>
    </location>
</feature>
<dbReference type="InterPro" id="IPR001173">
    <property type="entry name" value="Glyco_trans_2-like"/>
</dbReference>
<reference evidence="2 3" key="1">
    <citation type="submission" date="2011-01" db="EMBL/GenBank/DDBJ databases">
        <authorList>
            <person name="Muzny D."/>
            <person name="Qin X."/>
            <person name="Deng J."/>
            <person name="Jiang H."/>
            <person name="Liu Y."/>
            <person name="Qu J."/>
            <person name="Song X.-Z."/>
            <person name="Zhang L."/>
            <person name="Thornton R."/>
            <person name="Coyle M."/>
            <person name="Francisco L."/>
            <person name="Jackson L."/>
            <person name="Javaid M."/>
            <person name="Korchina V."/>
            <person name="Kovar C."/>
            <person name="Mata R."/>
            <person name="Mathew T."/>
            <person name="Ngo R."/>
            <person name="Nguyen L."/>
            <person name="Nguyen N."/>
            <person name="Okwuonu G."/>
            <person name="Ongeri F."/>
            <person name="Pham C."/>
            <person name="Simmons D."/>
            <person name="Wilczek-Boney K."/>
            <person name="Hale W."/>
            <person name="Jakkamsetti A."/>
            <person name="Pham P."/>
            <person name="Ruth R."/>
            <person name="San Lucas F."/>
            <person name="Warren J."/>
            <person name="Zhang J."/>
            <person name="Zhao Z."/>
            <person name="Zhou C."/>
            <person name="Zhu D."/>
            <person name="Lee S."/>
            <person name="Bess C."/>
            <person name="Blankenburg K."/>
            <person name="Forbes L."/>
            <person name="Fu Q."/>
            <person name="Gubbala S."/>
            <person name="Hirani K."/>
            <person name="Jayaseelan J.C."/>
            <person name="Lara F."/>
            <person name="Munidasa M."/>
            <person name="Palculict T."/>
            <person name="Patil S."/>
            <person name="Pu L.-L."/>
            <person name="Saada N."/>
            <person name="Tang L."/>
            <person name="Weissenberger G."/>
            <person name="Zhu Y."/>
            <person name="Hemphill L."/>
            <person name="Shang Y."/>
            <person name="Youmans B."/>
            <person name="Ayvaz T."/>
            <person name="Ross M."/>
            <person name="Santibanez J."/>
            <person name="Aqrawi P."/>
            <person name="Gross S."/>
            <person name="Joshi V."/>
            <person name="Fowler G."/>
            <person name="Nazareth L."/>
            <person name="Reid J."/>
            <person name="Worley K."/>
            <person name="Petrosino J."/>
            <person name="Highlander S."/>
            <person name="Gibbs R."/>
        </authorList>
    </citation>
    <scope>NUCLEOTIDE SEQUENCE [LARGE SCALE GENOMIC DNA]</scope>
    <source>
        <strain evidence="2 3">DSM 16608</strain>
    </source>
</reference>
<keyword evidence="3" id="KW-1185">Reference proteome</keyword>
<dbReference type="Gene3D" id="3.90.550.10">
    <property type="entry name" value="Spore Coat Polysaccharide Biosynthesis Protein SpsA, Chain A"/>
    <property type="match status" value="1"/>
</dbReference>
<dbReference type="GO" id="GO:0016758">
    <property type="term" value="F:hexosyltransferase activity"/>
    <property type="evidence" value="ECO:0007669"/>
    <property type="project" value="UniProtKB-ARBA"/>
</dbReference>
<comment type="caution">
    <text evidence="2">The sequence shown here is derived from an EMBL/GenBank/DDBJ whole genome shotgun (WGS) entry which is preliminary data.</text>
</comment>
<dbReference type="EC" id="2.4.-.-" evidence="2"/>
<proteinExistence type="predicted"/>
<dbReference type="Proteomes" id="UP000005697">
    <property type="component" value="Unassembled WGS sequence"/>
</dbReference>
<dbReference type="SUPFAM" id="SSF53448">
    <property type="entry name" value="Nucleotide-diphospho-sugar transferases"/>
    <property type="match status" value="1"/>
</dbReference>
<keyword evidence="2" id="KW-0328">Glycosyltransferase</keyword>
<dbReference type="PANTHER" id="PTHR22916:SF65">
    <property type="entry name" value="SLR1065 PROTEIN"/>
    <property type="match status" value="1"/>
</dbReference>
<dbReference type="InterPro" id="IPR029044">
    <property type="entry name" value="Nucleotide-diphossugar_trans"/>
</dbReference>
<gene>
    <name evidence="2" type="ORF">HMPREF9141_1449</name>
</gene>
<dbReference type="PANTHER" id="PTHR22916">
    <property type="entry name" value="GLYCOSYLTRANSFERASE"/>
    <property type="match status" value="1"/>
</dbReference>